<dbReference type="AlphaFoldDB" id="A0AAV4Q0W9"/>
<name>A0AAV4Q0W9_9ARAC</name>
<accession>A0AAV4Q0W9</accession>
<reference evidence="1 2" key="1">
    <citation type="submission" date="2021-06" db="EMBL/GenBank/DDBJ databases">
        <title>Caerostris darwini draft genome.</title>
        <authorList>
            <person name="Kono N."/>
            <person name="Arakawa K."/>
        </authorList>
    </citation>
    <scope>NUCLEOTIDE SEQUENCE [LARGE SCALE GENOMIC DNA]</scope>
</reference>
<keyword evidence="2" id="KW-1185">Reference proteome</keyword>
<dbReference type="EMBL" id="BPLQ01003643">
    <property type="protein sequence ID" value="GIY02079.1"/>
    <property type="molecule type" value="Genomic_DNA"/>
</dbReference>
<sequence>MLSKEIKEANTLQRVRTSLECYLIIRLRIRLTIVNPRATNRIDWINPGCYAILDVPYGEHSLHRRGLCSWINPGCYAILDVPYGEHSLHRRGLCS</sequence>
<evidence type="ECO:0000313" key="2">
    <source>
        <dbReference type="Proteomes" id="UP001054837"/>
    </source>
</evidence>
<proteinExistence type="predicted"/>
<protein>
    <submittedName>
        <fullName evidence="1">Uncharacterized protein</fullName>
    </submittedName>
</protein>
<dbReference type="Proteomes" id="UP001054837">
    <property type="component" value="Unassembled WGS sequence"/>
</dbReference>
<evidence type="ECO:0000313" key="1">
    <source>
        <dbReference type="EMBL" id="GIY02079.1"/>
    </source>
</evidence>
<gene>
    <name evidence="1" type="ORF">CDAR_229621</name>
</gene>
<organism evidence="1 2">
    <name type="scientific">Caerostris darwini</name>
    <dbReference type="NCBI Taxonomy" id="1538125"/>
    <lineage>
        <taxon>Eukaryota</taxon>
        <taxon>Metazoa</taxon>
        <taxon>Ecdysozoa</taxon>
        <taxon>Arthropoda</taxon>
        <taxon>Chelicerata</taxon>
        <taxon>Arachnida</taxon>
        <taxon>Araneae</taxon>
        <taxon>Araneomorphae</taxon>
        <taxon>Entelegynae</taxon>
        <taxon>Araneoidea</taxon>
        <taxon>Araneidae</taxon>
        <taxon>Caerostris</taxon>
    </lineage>
</organism>
<comment type="caution">
    <text evidence="1">The sequence shown here is derived from an EMBL/GenBank/DDBJ whole genome shotgun (WGS) entry which is preliminary data.</text>
</comment>